<dbReference type="RefSeq" id="WP_244024198.1">
    <property type="nucleotide sequence ID" value="NZ_JALHLF010000172.1"/>
</dbReference>
<dbReference type="InterPro" id="IPR041669">
    <property type="entry name" value="TetR_C_15"/>
</dbReference>
<proteinExistence type="predicted"/>
<evidence type="ECO:0000259" key="1">
    <source>
        <dbReference type="Pfam" id="PF17918"/>
    </source>
</evidence>
<evidence type="ECO:0000313" key="2">
    <source>
        <dbReference type="EMBL" id="MCJ2184919.1"/>
    </source>
</evidence>
<evidence type="ECO:0000313" key="3">
    <source>
        <dbReference type="Proteomes" id="UP001162881"/>
    </source>
</evidence>
<reference evidence="2" key="1">
    <citation type="submission" date="2022-03" db="EMBL/GenBank/DDBJ databases">
        <title>Identification of a novel bacterium isolated from mangrove sediments.</title>
        <authorList>
            <person name="Pan X."/>
        </authorList>
    </citation>
    <scope>NUCLEOTIDE SEQUENCE</scope>
    <source>
        <strain evidence="2">B1949</strain>
    </source>
</reference>
<keyword evidence="3" id="KW-1185">Reference proteome</keyword>
<dbReference type="Pfam" id="PF17918">
    <property type="entry name" value="TetR_C_15"/>
    <property type="match status" value="1"/>
</dbReference>
<organism evidence="2 3">
    <name type="scientific">Novosphingobium organovorum</name>
    <dbReference type="NCBI Taxonomy" id="2930092"/>
    <lineage>
        <taxon>Bacteria</taxon>
        <taxon>Pseudomonadati</taxon>
        <taxon>Pseudomonadota</taxon>
        <taxon>Alphaproteobacteria</taxon>
        <taxon>Sphingomonadales</taxon>
        <taxon>Sphingomonadaceae</taxon>
        <taxon>Novosphingobium</taxon>
    </lineage>
</organism>
<accession>A0ABT0BJL5</accession>
<feature type="domain" description="Tetracyclin repressor SlmA-like C-terminal" evidence="1">
    <location>
        <begin position="38"/>
        <end position="124"/>
    </location>
</feature>
<sequence>MYQYSPNKQALGYALNARYLDALAGRIEATCTAQRGAPLAHMVHALIDTYWTAKTERADVTRALYRSVTELDNDALVHAFAQRADAATHAMLASACDLPPVDVRAINLTLTSVIYGTARNAFERGVAGC</sequence>
<dbReference type="EMBL" id="JALHLF010000172">
    <property type="protein sequence ID" value="MCJ2184919.1"/>
    <property type="molecule type" value="Genomic_DNA"/>
</dbReference>
<name>A0ABT0BJL5_9SPHN</name>
<protein>
    <recommendedName>
        <fullName evidence="1">Tetracyclin repressor SlmA-like C-terminal domain-containing protein</fullName>
    </recommendedName>
</protein>
<gene>
    <name evidence="2" type="ORF">MTR62_19840</name>
</gene>
<dbReference type="Gene3D" id="1.10.357.10">
    <property type="entry name" value="Tetracycline Repressor, domain 2"/>
    <property type="match status" value="1"/>
</dbReference>
<comment type="caution">
    <text evidence="2">The sequence shown here is derived from an EMBL/GenBank/DDBJ whole genome shotgun (WGS) entry which is preliminary data.</text>
</comment>
<dbReference type="Proteomes" id="UP001162881">
    <property type="component" value="Unassembled WGS sequence"/>
</dbReference>